<evidence type="ECO:0000256" key="2">
    <source>
        <dbReference type="SAM" id="Phobius"/>
    </source>
</evidence>
<evidence type="ECO:0000256" key="1">
    <source>
        <dbReference type="SAM" id="MobiDB-lite"/>
    </source>
</evidence>
<keyword evidence="2" id="KW-1133">Transmembrane helix</keyword>
<reference evidence="3" key="1">
    <citation type="journal article" date="2014" name="Int. J. Syst. Evol. Microbiol.">
        <title>Complete genome sequence of Corynebacterium casei LMG S-19264T (=DSM 44701T), isolated from a smear-ripened cheese.</title>
        <authorList>
            <consortium name="US DOE Joint Genome Institute (JGI-PGF)"/>
            <person name="Walter F."/>
            <person name="Albersmeier A."/>
            <person name="Kalinowski J."/>
            <person name="Ruckert C."/>
        </authorList>
    </citation>
    <scope>NUCLEOTIDE SEQUENCE</scope>
    <source>
        <strain evidence="3">KCTC 12710</strain>
    </source>
</reference>
<name>A0A918R1G4_9FLAO</name>
<feature type="region of interest" description="Disordered" evidence="1">
    <location>
        <begin position="143"/>
        <end position="189"/>
    </location>
</feature>
<feature type="compositionally biased region" description="Pro residues" evidence="1">
    <location>
        <begin position="173"/>
        <end position="189"/>
    </location>
</feature>
<keyword evidence="2" id="KW-0472">Membrane</keyword>
<organism evidence="3 4">
    <name type="scientific">Algibacter mikhailovii</name>
    <dbReference type="NCBI Taxonomy" id="425498"/>
    <lineage>
        <taxon>Bacteria</taxon>
        <taxon>Pseudomonadati</taxon>
        <taxon>Bacteroidota</taxon>
        <taxon>Flavobacteriia</taxon>
        <taxon>Flavobacteriales</taxon>
        <taxon>Flavobacteriaceae</taxon>
        <taxon>Algibacter</taxon>
    </lineage>
</organism>
<dbReference type="AlphaFoldDB" id="A0A918R1G4"/>
<gene>
    <name evidence="3" type="ORF">GCM10007028_20820</name>
</gene>
<feature type="compositionally biased region" description="Basic and acidic residues" evidence="1">
    <location>
        <begin position="143"/>
        <end position="172"/>
    </location>
</feature>
<dbReference type="EMBL" id="BMWZ01000004">
    <property type="protein sequence ID" value="GGZ82815.1"/>
    <property type="molecule type" value="Genomic_DNA"/>
</dbReference>
<sequence length="189" mass="21203">MKNKLPLYLLLFFLIIVNAFFLYNYLGAGDQGGPKDQIRPGDFLVKELGLDATQQAAFRTLGREHHRKMRGLLDDIKELKDALFKGLSDDPSHQVNVDSIVHLIGEKEAAKDLEVFRHFKKVQALCNAKQKEKFAKIIEDGLRVGGRDQGPRGARPEGERGPRSKGFEDNRPPRPNGPNANRPPPAARE</sequence>
<dbReference type="Gene3D" id="1.20.120.1490">
    <property type="match status" value="1"/>
</dbReference>
<keyword evidence="4" id="KW-1185">Reference proteome</keyword>
<keyword evidence="2" id="KW-0812">Transmembrane</keyword>
<evidence type="ECO:0000313" key="4">
    <source>
        <dbReference type="Proteomes" id="UP000636004"/>
    </source>
</evidence>
<evidence type="ECO:0008006" key="5">
    <source>
        <dbReference type="Google" id="ProtNLM"/>
    </source>
</evidence>
<comment type="caution">
    <text evidence="3">The sequence shown here is derived from an EMBL/GenBank/DDBJ whole genome shotgun (WGS) entry which is preliminary data.</text>
</comment>
<proteinExistence type="predicted"/>
<dbReference type="Proteomes" id="UP000636004">
    <property type="component" value="Unassembled WGS sequence"/>
</dbReference>
<accession>A0A918R1G4</accession>
<dbReference type="RefSeq" id="WP_189360726.1">
    <property type="nucleotide sequence ID" value="NZ_BMWZ01000004.1"/>
</dbReference>
<feature type="transmembrane region" description="Helical" evidence="2">
    <location>
        <begin position="7"/>
        <end position="26"/>
    </location>
</feature>
<evidence type="ECO:0000313" key="3">
    <source>
        <dbReference type="EMBL" id="GGZ82815.1"/>
    </source>
</evidence>
<protein>
    <recommendedName>
        <fullName evidence="5">Periplasmic heavy metal sensor</fullName>
    </recommendedName>
</protein>
<reference evidence="3" key="2">
    <citation type="submission" date="2020-09" db="EMBL/GenBank/DDBJ databases">
        <authorList>
            <person name="Sun Q."/>
            <person name="Kim S."/>
        </authorList>
    </citation>
    <scope>NUCLEOTIDE SEQUENCE</scope>
    <source>
        <strain evidence="3">KCTC 12710</strain>
    </source>
</reference>